<protein>
    <submittedName>
        <fullName evidence="2">Uncharacterized protein</fullName>
    </submittedName>
</protein>
<dbReference type="AlphaFoldDB" id="A0A9D4IBB0"/>
<keyword evidence="1" id="KW-0812">Transmembrane</keyword>
<sequence>MSIGLAVSLSLNPSDRVSHPPPSRETLGVFFCIGVCSLIVGVFSRRLQSGMLPRHAPGPVCSWCHLSLQCHCSILSRHPVFPGSHWLPRYMMCRIQILLHKPLTHQLGTAYHQVFLSFNPRTLSRQWIRSVGQTLRVSALASSSSPLASSTASWMLFLQLVQVILQPSSCHLP</sequence>
<evidence type="ECO:0000256" key="1">
    <source>
        <dbReference type="SAM" id="Phobius"/>
    </source>
</evidence>
<evidence type="ECO:0000313" key="2">
    <source>
        <dbReference type="EMBL" id="KAH3753758.1"/>
    </source>
</evidence>
<organism evidence="2 3">
    <name type="scientific">Dreissena polymorpha</name>
    <name type="common">Zebra mussel</name>
    <name type="synonym">Mytilus polymorpha</name>
    <dbReference type="NCBI Taxonomy" id="45954"/>
    <lineage>
        <taxon>Eukaryota</taxon>
        <taxon>Metazoa</taxon>
        <taxon>Spiralia</taxon>
        <taxon>Lophotrochozoa</taxon>
        <taxon>Mollusca</taxon>
        <taxon>Bivalvia</taxon>
        <taxon>Autobranchia</taxon>
        <taxon>Heteroconchia</taxon>
        <taxon>Euheterodonta</taxon>
        <taxon>Imparidentia</taxon>
        <taxon>Neoheterodontei</taxon>
        <taxon>Myida</taxon>
        <taxon>Dreissenoidea</taxon>
        <taxon>Dreissenidae</taxon>
        <taxon>Dreissena</taxon>
    </lineage>
</organism>
<dbReference type="Proteomes" id="UP000828390">
    <property type="component" value="Unassembled WGS sequence"/>
</dbReference>
<dbReference type="EMBL" id="JAIWYP010000010">
    <property type="protein sequence ID" value="KAH3753758.1"/>
    <property type="molecule type" value="Genomic_DNA"/>
</dbReference>
<keyword evidence="3" id="KW-1185">Reference proteome</keyword>
<name>A0A9D4IBB0_DREPO</name>
<feature type="transmembrane region" description="Helical" evidence="1">
    <location>
        <begin position="26"/>
        <end position="44"/>
    </location>
</feature>
<keyword evidence="1" id="KW-0472">Membrane</keyword>
<evidence type="ECO:0000313" key="3">
    <source>
        <dbReference type="Proteomes" id="UP000828390"/>
    </source>
</evidence>
<keyword evidence="1" id="KW-1133">Transmembrane helix</keyword>
<gene>
    <name evidence="2" type="ORF">DPMN_188407</name>
</gene>
<comment type="caution">
    <text evidence="2">The sequence shown here is derived from an EMBL/GenBank/DDBJ whole genome shotgun (WGS) entry which is preliminary data.</text>
</comment>
<accession>A0A9D4IBB0</accession>
<reference evidence="2" key="1">
    <citation type="journal article" date="2019" name="bioRxiv">
        <title>The Genome of the Zebra Mussel, Dreissena polymorpha: A Resource for Invasive Species Research.</title>
        <authorList>
            <person name="McCartney M.A."/>
            <person name="Auch B."/>
            <person name="Kono T."/>
            <person name="Mallez S."/>
            <person name="Zhang Y."/>
            <person name="Obille A."/>
            <person name="Becker A."/>
            <person name="Abrahante J.E."/>
            <person name="Garbe J."/>
            <person name="Badalamenti J.P."/>
            <person name="Herman A."/>
            <person name="Mangelson H."/>
            <person name="Liachko I."/>
            <person name="Sullivan S."/>
            <person name="Sone E.D."/>
            <person name="Koren S."/>
            <person name="Silverstein K.A.T."/>
            <person name="Beckman K.B."/>
            <person name="Gohl D.M."/>
        </authorList>
    </citation>
    <scope>NUCLEOTIDE SEQUENCE</scope>
    <source>
        <strain evidence="2">Duluth1</strain>
        <tissue evidence="2">Whole animal</tissue>
    </source>
</reference>
<proteinExistence type="predicted"/>
<reference evidence="2" key="2">
    <citation type="submission" date="2020-11" db="EMBL/GenBank/DDBJ databases">
        <authorList>
            <person name="McCartney M.A."/>
            <person name="Auch B."/>
            <person name="Kono T."/>
            <person name="Mallez S."/>
            <person name="Becker A."/>
            <person name="Gohl D.M."/>
            <person name="Silverstein K.A.T."/>
            <person name="Koren S."/>
            <person name="Bechman K.B."/>
            <person name="Herman A."/>
            <person name="Abrahante J.E."/>
            <person name="Garbe J."/>
        </authorList>
    </citation>
    <scope>NUCLEOTIDE SEQUENCE</scope>
    <source>
        <strain evidence="2">Duluth1</strain>
        <tissue evidence="2">Whole animal</tissue>
    </source>
</reference>